<evidence type="ECO:0000256" key="1">
    <source>
        <dbReference type="SAM" id="MobiDB-lite"/>
    </source>
</evidence>
<accession>B4VXW9</accession>
<feature type="transmembrane region" description="Helical" evidence="2">
    <location>
        <begin position="6"/>
        <end position="28"/>
    </location>
</feature>
<feature type="region of interest" description="Disordered" evidence="1">
    <location>
        <begin position="87"/>
        <end position="117"/>
    </location>
</feature>
<organism evidence="3 4">
    <name type="scientific">Coleofasciculus chthonoplastes PCC 7420</name>
    <dbReference type="NCBI Taxonomy" id="118168"/>
    <lineage>
        <taxon>Bacteria</taxon>
        <taxon>Bacillati</taxon>
        <taxon>Cyanobacteriota</taxon>
        <taxon>Cyanophyceae</taxon>
        <taxon>Coleofasciculales</taxon>
        <taxon>Coleofasciculaceae</taxon>
        <taxon>Coleofasciculus</taxon>
    </lineage>
</organism>
<keyword evidence="2" id="KW-1133">Transmembrane helix</keyword>
<dbReference type="EMBL" id="DS989859">
    <property type="protein sequence ID" value="EDX73140.1"/>
    <property type="molecule type" value="Genomic_DNA"/>
</dbReference>
<dbReference type="Proteomes" id="UP000003835">
    <property type="component" value="Unassembled WGS sequence"/>
</dbReference>
<keyword evidence="4" id="KW-1185">Reference proteome</keyword>
<dbReference type="InterPro" id="IPR024623">
    <property type="entry name" value="YtxH"/>
</dbReference>
<evidence type="ECO:0000313" key="4">
    <source>
        <dbReference type="Proteomes" id="UP000003835"/>
    </source>
</evidence>
<dbReference type="HOGENOM" id="CLU_105320_3_0_3"/>
<dbReference type="AlphaFoldDB" id="B4VXW9"/>
<dbReference type="OrthoDB" id="464005at2"/>
<dbReference type="STRING" id="118168.MC7420_4387"/>
<feature type="compositionally biased region" description="Polar residues" evidence="1">
    <location>
        <begin position="98"/>
        <end position="117"/>
    </location>
</feature>
<dbReference type="PANTHER" id="PTHR35792:SF1">
    <property type="entry name" value="SLL0268 PROTEIN"/>
    <property type="match status" value="1"/>
</dbReference>
<name>B4VXW9_9CYAN</name>
<reference evidence="3 4" key="1">
    <citation type="submission" date="2008-07" db="EMBL/GenBank/DDBJ databases">
        <authorList>
            <person name="Tandeau de Marsac N."/>
            <person name="Ferriera S."/>
            <person name="Johnson J."/>
            <person name="Kravitz S."/>
            <person name="Beeson K."/>
            <person name="Sutton G."/>
            <person name="Rogers Y.-H."/>
            <person name="Friedman R."/>
            <person name="Frazier M."/>
            <person name="Venter J.C."/>
        </authorList>
    </citation>
    <scope>NUCLEOTIDE SEQUENCE [LARGE SCALE GENOMIC DNA]</scope>
    <source>
        <strain evidence="3 4">PCC 7420</strain>
    </source>
</reference>
<dbReference type="InterPro" id="IPR052928">
    <property type="entry name" value="Desiccation-related_membrane"/>
</dbReference>
<dbReference type="Pfam" id="PF12732">
    <property type="entry name" value="YtxH"/>
    <property type="match status" value="1"/>
</dbReference>
<evidence type="ECO:0000256" key="2">
    <source>
        <dbReference type="SAM" id="Phobius"/>
    </source>
</evidence>
<gene>
    <name evidence="3" type="ORF">MC7420_4387</name>
</gene>
<dbReference type="RefSeq" id="WP_006103589.1">
    <property type="nucleotide sequence ID" value="NZ_DS989859.1"/>
</dbReference>
<proteinExistence type="predicted"/>
<dbReference type="PANTHER" id="PTHR35792">
    <property type="entry name" value="GENERAL STRESS PROTEIN"/>
    <property type="match status" value="1"/>
</dbReference>
<keyword evidence="2" id="KW-0472">Membrane</keyword>
<protein>
    <recommendedName>
        <fullName evidence="5">Gas vesicle protein</fullName>
    </recommendedName>
</protein>
<evidence type="ECO:0000313" key="3">
    <source>
        <dbReference type="EMBL" id="EDX73140.1"/>
    </source>
</evidence>
<keyword evidence="2" id="KW-0812">Transmembrane</keyword>
<dbReference type="eggNOG" id="COG4980">
    <property type="taxonomic scope" value="Bacteria"/>
</dbReference>
<evidence type="ECO:0008006" key="5">
    <source>
        <dbReference type="Google" id="ProtNLM"/>
    </source>
</evidence>
<sequence>MSKKSAGVFIGGLVVGGVIGTLTGLLIAPRSGRDTRRLLKKSTDALPDLAEDLSTTVQLQADRLSESALRNWDGTLTRLRDAIAAGQEASARTRDELNSTQSDVASESPASVSDHQV</sequence>